<dbReference type="GO" id="GO:0007155">
    <property type="term" value="P:cell adhesion"/>
    <property type="evidence" value="ECO:0007669"/>
    <property type="project" value="InterPro"/>
</dbReference>
<proteinExistence type="inferred from homology"/>
<dbReference type="STRING" id="1918946.VPAL9027_03407"/>
<dbReference type="RefSeq" id="WP_077315751.1">
    <property type="nucleotide sequence ID" value="NZ_AP024887.1"/>
</dbReference>
<dbReference type="InterPro" id="IPR012902">
    <property type="entry name" value="N_methyl_site"/>
</dbReference>
<dbReference type="NCBIfam" id="TIGR02532">
    <property type="entry name" value="IV_pilin_GFxxxE"/>
    <property type="match status" value="1"/>
</dbReference>
<dbReference type="Pfam" id="PF07963">
    <property type="entry name" value="N_methyl"/>
    <property type="match status" value="1"/>
</dbReference>
<dbReference type="InterPro" id="IPR045584">
    <property type="entry name" value="Pilin-like"/>
</dbReference>
<comment type="similarity">
    <text evidence="1 3">Belongs to the N-Me-Phe pilin family.</text>
</comment>
<keyword evidence="4" id="KW-0472">Membrane</keyword>
<dbReference type="Pfam" id="PF00114">
    <property type="entry name" value="Pilin"/>
    <property type="match status" value="1"/>
</dbReference>
<evidence type="ECO:0000256" key="2">
    <source>
        <dbReference type="ARBA" id="ARBA00022481"/>
    </source>
</evidence>
<sequence length="137" mass="14940">MFHVRKHPQGFSLIELMIVVSIIATLSAIAIPAYHNYVIKSQLTAGVAFLNGLVTPAELYIQTNGSLTENTDLAQLGVTRDKSPLGTLMIEQGALTFHFHQPQGAIATLSRDLQLGWQCEMTLPDSELNEHIPAGCQ</sequence>
<name>A0A1R4B8X5_9VIBR</name>
<keyword evidence="6" id="KW-1185">Reference proteome</keyword>
<dbReference type="Gene3D" id="3.30.700.10">
    <property type="entry name" value="Glycoprotein, Type 4 Pilin"/>
    <property type="match status" value="1"/>
</dbReference>
<organism evidence="5 6">
    <name type="scientific">Vibrio palustris</name>
    <dbReference type="NCBI Taxonomy" id="1918946"/>
    <lineage>
        <taxon>Bacteria</taxon>
        <taxon>Pseudomonadati</taxon>
        <taxon>Pseudomonadota</taxon>
        <taxon>Gammaproteobacteria</taxon>
        <taxon>Vibrionales</taxon>
        <taxon>Vibrionaceae</taxon>
        <taxon>Vibrio</taxon>
    </lineage>
</organism>
<protein>
    <submittedName>
        <fullName evidence="5">Fimbrial protein</fullName>
    </submittedName>
</protein>
<evidence type="ECO:0000256" key="4">
    <source>
        <dbReference type="SAM" id="Phobius"/>
    </source>
</evidence>
<evidence type="ECO:0000256" key="1">
    <source>
        <dbReference type="ARBA" id="ARBA00005233"/>
    </source>
</evidence>
<dbReference type="PROSITE" id="PS00409">
    <property type="entry name" value="PROKAR_NTER_METHYL"/>
    <property type="match status" value="1"/>
</dbReference>
<keyword evidence="4" id="KW-1133">Transmembrane helix</keyword>
<keyword evidence="2" id="KW-0488">Methylation</keyword>
<dbReference type="InterPro" id="IPR001082">
    <property type="entry name" value="Pilin"/>
</dbReference>
<feature type="transmembrane region" description="Helical" evidence="4">
    <location>
        <begin position="12"/>
        <end position="34"/>
    </location>
</feature>
<reference evidence="5 6" key="1">
    <citation type="submission" date="2017-02" db="EMBL/GenBank/DDBJ databases">
        <authorList>
            <person name="Peterson S.W."/>
        </authorList>
    </citation>
    <scope>NUCLEOTIDE SEQUENCE [LARGE SCALE GENOMIC DNA]</scope>
    <source>
        <strain evidence="5 6">CECT 9027</strain>
    </source>
</reference>
<evidence type="ECO:0000313" key="6">
    <source>
        <dbReference type="Proteomes" id="UP000189475"/>
    </source>
</evidence>
<keyword evidence="3" id="KW-0281">Fimbrium</keyword>
<dbReference type="GO" id="GO:0009289">
    <property type="term" value="C:pilus"/>
    <property type="evidence" value="ECO:0007669"/>
    <property type="project" value="InterPro"/>
</dbReference>
<dbReference type="Proteomes" id="UP000189475">
    <property type="component" value="Unassembled WGS sequence"/>
</dbReference>
<dbReference type="OrthoDB" id="5918848at2"/>
<dbReference type="SUPFAM" id="SSF54523">
    <property type="entry name" value="Pili subunits"/>
    <property type="match status" value="1"/>
</dbReference>
<gene>
    <name evidence="5" type="primary">fimA</name>
    <name evidence="5" type="ORF">VPAL9027_03407</name>
</gene>
<dbReference type="AlphaFoldDB" id="A0A1R4B8X5"/>
<evidence type="ECO:0000256" key="3">
    <source>
        <dbReference type="RuleBase" id="RU000389"/>
    </source>
</evidence>
<accession>A0A1R4B8X5</accession>
<keyword evidence="4" id="KW-0812">Transmembrane</keyword>
<evidence type="ECO:0000313" key="5">
    <source>
        <dbReference type="EMBL" id="SJL85368.1"/>
    </source>
</evidence>
<dbReference type="EMBL" id="FUFT01000013">
    <property type="protein sequence ID" value="SJL85368.1"/>
    <property type="molecule type" value="Genomic_DNA"/>
</dbReference>